<dbReference type="OrthoDB" id="7249367at2759"/>
<evidence type="ECO:0000313" key="4">
    <source>
        <dbReference type="Proteomes" id="UP000440578"/>
    </source>
</evidence>
<comment type="caution">
    <text evidence="3">The sequence shown here is derived from an EMBL/GenBank/DDBJ whole genome shotgun (WGS) entry which is preliminary data.</text>
</comment>
<accession>A0A6A4VFL5</accession>
<evidence type="ECO:0000256" key="1">
    <source>
        <dbReference type="ARBA" id="ARBA00008307"/>
    </source>
</evidence>
<reference evidence="3 4" key="1">
    <citation type="submission" date="2019-07" db="EMBL/GenBank/DDBJ databases">
        <title>Draft genome assembly of a fouling barnacle, Amphibalanus amphitrite (Darwin, 1854): The first reference genome for Thecostraca.</title>
        <authorList>
            <person name="Kim W."/>
        </authorList>
    </citation>
    <scope>NUCLEOTIDE SEQUENCE [LARGE SCALE GENOMIC DNA]</scope>
    <source>
        <strain evidence="3">SNU_AA5</strain>
        <tissue evidence="3">Soma without cirri and trophi</tissue>
    </source>
</reference>
<evidence type="ECO:0000313" key="3">
    <source>
        <dbReference type="EMBL" id="KAF0292343.1"/>
    </source>
</evidence>
<comment type="similarity">
    <text evidence="1">Belongs to the mab-21 family.</text>
</comment>
<organism evidence="3 4">
    <name type="scientific">Amphibalanus amphitrite</name>
    <name type="common">Striped barnacle</name>
    <name type="synonym">Balanus amphitrite</name>
    <dbReference type="NCBI Taxonomy" id="1232801"/>
    <lineage>
        <taxon>Eukaryota</taxon>
        <taxon>Metazoa</taxon>
        <taxon>Ecdysozoa</taxon>
        <taxon>Arthropoda</taxon>
        <taxon>Crustacea</taxon>
        <taxon>Multicrustacea</taxon>
        <taxon>Cirripedia</taxon>
        <taxon>Thoracica</taxon>
        <taxon>Thoracicalcarea</taxon>
        <taxon>Balanomorpha</taxon>
        <taxon>Balanoidea</taxon>
        <taxon>Balanidae</taxon>
        <taxon>Amphibalaninae</taxon>
        <taxon>Amphibalanus</taxon>
    </lineage>
</organism>
<dbReference type="Pfam" id="PF20266">
    <property type="entry name" value="Mab-21_C"/>
    <property type="match status" value="1"/>
</dbReference>
<dbReference type="EMBL" id="VIIS01001821">
    <property type="protein sequence ID" value="KAF0292343.1"/>
    <property type="molecule type" value="Genomic_DNA"/>
</dbReference>
<evidence type="ECO:0000259" key="2">
    <source>
        <dbReference type="Pfam" id="PF20266"/>
    </source>
</evidence>
<dbReference type="Proteomes" id="UP000440578">
    <property type="component" value="Unassembled WGS sequence"/>
</dbReference>
<dbReference type="AlphaFoldDB" id="A0A6A4VFL5"/>
<dbReference type="PANTHER" id="PTHR10656">
    <property type="entry name" value="CELL FATE DETERMINING PROTEIN MAB21-RELATED"/>
    <property type="match status" value="1"/>
</dbReference>
<keyword evidence="4" id="KW-1185">Reference proteome</keyword>
<feature type="domain" description="Mab-21-like HhH/H2TH-like" evidence="2">
    <location>
        <begin position="2"/>
        <end position="71"/>
    </location>
</feature>
<gene>
    <name evidence="3" type="ORF">FJT64_009645</name>
</gene>
<dbReference type="InterPro" id="IPR046906">
    <property type="entry name" value="Mab-21_HhH/H2TH-like"/>
</dbReference>
<dbReference type="Gene3D" id="1.10.1410.40">
    <property type="match status" value="1"/>
</dbReference>
<dbReference type="PANTHER" id="PTHR10656:SF42">
    <property type="entry name" value="CYCLIC GMP-AMP SYNTHASE-LIKE PROTEIN-RELATED"/>
    <property type="match status" value="1"/>
</dbReference>
<proteinExistence type="inferred from homology"/>
<sequence length="375" mass="43348">MVKSYYAKTAMLWLCEQTPKDDWTVVSQSVIKLLDFLEEAIDTGNLPCYFWSQLNLLRFTSQGDRELMKKALLDIRQNLSILLARELCVYQPGLQKMLTQTTTQLTERQVRVCLARWNILFGVIGNLEFYLAMDTSPEGERLLSVLVHSKQFTASTVSRLLRTFSHQYILHKYLFKAMTVAPEDVTLQIHFTPFGHGFAWDAAPLIELLNGCDMRCLLGDPDAVRAWLRRQQQLPEAERPAGLPADLRSLGDLCDLLFNIPLLSQALRGSVLDKWSGHAVNSERAMEWLTHYQFKTFEDIMKTCLNEASCWKDKAIDFQTKVGMDYQTALRTACRFGVEVRRFCDDPETAREDERRRRRLPDPWGLLLFWLGRPL</sequence>
<protein>
    <recommendedName>
        <fullName evidence="2">Mab-21-like HhH/H2TH-like domain-containing protein</fullName>
    </recommendedName>
</protein>
<name>A0A6A4VFL5_AMPAM</name>